<feature type="domain" description="AB hydrolase-1" evidence="2">
    <location>
        <begin position="38"/>
        <end position="286"/>
    </location>
</feature>
<dbReference type="InterPro" id="IPR000073">
    <property type="entry name" value="AB_hydrolase_1"/>
</dbReference>
<keyword evidence="1 3" id="KW-0378">Hydrolase</keyword>
<dbReference type="GO" id="GO:0016787">
    <property type="term" value="F:hydrolase activity"/>
    <property type="evidence" value="ECO:0007669"/>
    <property type="project" value="UniProtKB-KW"/>
</dbReference>
<evidence type="ECO:0000256" key="1">
    <source>
        <dbReference type="ARBA" id="ARBA00022801"/>
    </source>
</evidence>
<dbReference type="Proteomes" id="UP000661894">
    <property type="component" value="Unassembled WGS sequence"/>
</dbReference>
<dbReference type="Pfam" id="PF00561">
    <property type="entry name" value="Abhydrolase_1"/>
    <property type="match status" value="1"/>
</dbReference>
<dbReference type="Gene3D" id="3.40.50.1820">
    <property type="entry name" value="alpha/beta hydrolase"/>
    <property type="match status" value="1"/>
</dbReference>
<comment type="caution">
    <text evidence="3">The sequence shown here is derived from an EMBL/GenBank/DDBJ whole genome shotgun (WGS) entry which is preliminary data.</text>
</comment>
<name>A0ABR8Z378_9MICO</name>
<evidence type="ECO:0000313" key="3">
    <source>
        <dbReference type="EMBL" id="MBD8062779.1"/>
    </source>
</evidence>
<organism evidence="3 4">
    <name type="scientific">Oceanitalea stevensii</name>
    <dbReference type="NCBI Taxonomy" id="2763072"/>
    <lineage>
        <taxon>Bacteria</taxon>
        <taxon>Bacillati</taxon>
        <taxon>Actinomycetota</taxon>
        <taxon>Actinomycetes</taxon>
        <taxon>Micrococcales</taxon>
        <taxon>Bogoriellaceae</taxon>
        <taxon>Georgenia</taxon>
    </lineage>
</organism>
<gene>
    <name evidence="3" type="ORF">H9624_10620</name>
</gene>
<accession>A0ABR8Z378</accession>
<evidence type="ECO:0000259" key="2">
    <source>
        <dbReference type="Pfam" id="PF00561"/>
    </source>
</evidence>
<dbReference type="PRINTS" id="PR00412">
    <property type="entry name" value="EPOXHYDRLASE"/>
</dbReference>
<keyword evidence="4" id="KW-1185">Reference proteome</keyword>
<dbReference type="SUPFAM" id="SSF53474">
    <property type="entry name" value="alpha/beta-Hydrolases"/>
    <property type="match status" value="1"/>
</dbReference>
<evidence type="ECO:0000313" key="4">
    <source>
        <dbReference type="Proteomes" id="UP000661894"/>
    </source>
</evidence>
<dbReference type="EMBL" id="JACSPO010000005">
    <property type="protein sequence ID" value="MBD8062779.1"/>
    <property type="molecule type" value="Genomic_DNA"/>
</dbReference>
<sequence length="302" mass="32476">MASGQSVVWQDGPWEHRFVPANGARFHVVLAGPESGELVVLLHGFPQFWWAWRHQLTALADAGYRVAAMDIRGFGGSDKPPGGHATPVLTADVGGVVRSLGRERAVVVGHSFGGMLAWSMPVLEPRVTRAVAVLSAPHPVPLLRPRNHLGARARAFLARVQVPWFPEHALRRGDLLTRVLTDLSAPGRVLPPEELRAYQTAVRLPSVAHASLEHLRWLVRSTPRPDGRRYLAAMAHPVTVPVLSVRGGADRFTPAAAFAADPAHVQGLLRTAVVPGAGHLLPEEAPEAVTGLLLDFLAGLPD</sequence>
<reference evidence="3 4" key="1">
    <citation type="submission" date="2020-08" db="EMBL/GenBank/DDBJ databases">
        <title>A Genomic Blueprint of the Chicken Gut Microbiome.</title>
        <authorList>
            <person name="Gilroy R."/>
            <person name="Ravi A."/>
            <person name="Getino M."/>
            <person name="Pursley I."/>
            <person name="Horton D.L."/>
            <person name="Alikhan N.-F."/>
            <person name="Baker D."/>
            <person name="Gharbi K."/>
            <person name="Hall N."/>
            <person name="Watson M."/>
            <person name="Adriaenssens E.M."/>
            <person name="Foster-Nyarko E."/>
            <person name="Jarju S."/>
            <person name="Secka A."/>
            <person name="Antonio M."/>
            <person name="Oren A."/>
            <person name="Chaudhuri R."/>
            <person name="La Ragione R.M."/>
            <person name="Hildebrand F."/>
            <person name="Pallen M.J."/>
        </authorList>
    </citation>
    <scope>NUCLEOTIDE SEQUENCE [LARGE SCALE GENOMIC DNA]</scope>
    <source>
        <strain evidence="3 4">Sa1BUA1</strain>
    </source>
</reference>
<proteinExistence type="predicted"/>
<dbReference type="InterPro" id="IPR029058">
    <property type="entry name" value="AB_hydrolase_fold"/>
</dbReference>
<dbReference type="PRINTS" id="PR00111">
    <property type="entry name" value="ABHYDROLASE"/>
</dbReference>
<protein>
    <submittedName>
        <fullName evidence="3">Alpha/beta hydrolase</fullName>
    </submittedName>
</protein>
<dbReference type="InterPro" id="IPR000639">
    <property type="entry name" value="Epox_hydrolase-like"/>
</dbReference>
<dbReference type="PANTHER" id="PTHR43329">
    <property type="entry name" value="EPOXIDE HYDROLASE"/>
    <property type="match status" value="1"/>
</dbReference>
<dbReference type="RefSeq" id="WP_251839883.1">
    <property type="nucleotide sequence ID" value="NZ_JACSPO010000005.1"/>
</dbReference>